<reference evidence="2 3" key="1">
    <citation type="submission" date="2021-05" db="EMBL/GenBank/DDBJ databases">
        <title>A Polyphasic approach of four new species of the genus Ohtaekwangia: Ohtaekwangia histidinii sp. nov., Ohtaekwangia cretensis sp. nov., Ohtaekwangia indiensis sp. nov., Ohtaekwangia reichenbachii sp. nov. from diverse environment.</title>
        <authorList>
            <person name="Octaviana S."/>
        </authorList>
    </citation>
    <scope>NUCLEOTIDE SEQUENCE [LARGE SCALE GENOMIC DNA]</scope>
    <source>
        <strain evidence="2 3">PWU4</strain>
    </source>
</reference>
<name>A0AAP2DQJ2_9BACT</name>
<organism evidence="2 3">
    <name type="scientific">Chryseosolibacter histidini</name>
    <dbReference type="NCBI Taxonomy" id="2782349"/>
    <lineage>
        <taxon>Bacteria</taxon>
        <taxon>Pseudomonadati</taxon>
        <taxon>Bacteroidota</taxon>
        <taxon>Cytophagia</taxon>
        <taxon>Cytophagales</taxon>
        <taxon>Chryseotaleaceae</taxon>
        <taxon>Chryseosolibacter</taxon>
    </lineage>
</organism>
<dbReference type="EMBL" id="JAHESF010000046">
    <property type="protein sequence ID" value="MBT1700710.1"/>
    <property type="molecule type" value="Genomic_DNA"/>
</dbReference>
<evidence type="ECO:0008006" key="4">
    <source>
        <dbReference type="Google" id="ProtNLM"/>
    </source>
</evidence>
<dbReference type="Gene3D" id="2.60.120.560">
    <property type="entry name" value="Exo-inulinase, domain 1"/>
    <property type="match status" value="1"/>
</dbReference>
<sequence length="363" mass="40969">MKRNISIIIFLGVVQSVCAQTAVPFTSERWKFEAEDHRAETHLGKPGVRLKGGRATLPDVSFENGIIEYDIAFSQQRGFLGVSFRMQDNRNYEEFYVRPHQSGNPDANQYTPVYNGLAAWQLYYGEGYGAPVQYAFDEWIHVKLMISGQYMEVYIRDMEKPVLFSELKRPVSKGYLGITNNGEGYFANFTYTITDNVQLQGTPKPKQPATPGTVTRWEVSTPVSGKEMMAATSLKPIEKGLSWKTVESENTGTVNLASVAEWSEENNTVLARVVVNAEKDQLKKFVFGFSESARVYLNGNLLYSGEDVYRSRDYRFLGTIGYFDALYLNLKKGRNEITIAVTEIFGGWGVRGRFEEVSGISFP</sequence>
<keyword evidence="1" id="KW-0732">Signal</keyword>
<dbReference type="RefSeq" id="WP_254169397.1">
    <property type="nucleotide sequence ID" value="NZ_JAHESF010000046.1"/>
</dbReference>
<evidence type="ECO:0000313" key="3">
    <source>
        <dbReference type="Proteomes" id="UP001319200"/>
    </source>
</evidence>
<evidence type="ECO:0000313" key="2">
    <source>
        <dbReference type="EMBL" id="MBT1700710.1"/>
    </source>
</evidence>
<dbReference type="AlphaFoldDB" id="A0AAP2DQJ2"/>
<protein>
    <recommendedName>
        <fullName evidence="4">DUF1080 domain-containing protein</fullName>
    </recommendedName>
</protein>
<accession>A0AAP2DQJ2</accession>
<evidence type="ECO:0000256" key="1">
    <source>
        <dbReference type="SAM" id="SignalP"/>
    </source>
</evidence>
<keyword evidence="3" id="KW-1185">Reference proteome</keyword>
<proteinExistence type="predicted"/>
<comment type="caution">
    <text evidence="2">The sequence shown here is derived from an EMBL/GenBank/DDBJ whole genome shotgun (WGS) entry which is preliminary data.</text>
</comment>
<feature type="signal peptide" evidence="1">
    <location>
        <begin position="1"/>
        <end position="19"/>
    </location>
</feature>
<dbReference type="Proteomes" id="UP001319200">
    <property type="component" value="Unassembled WGS sequence"/>
</dbReference>
<feature type="chain" id="PRO_5042840414" description="DUF1080 domain-containing protein" evidence="1">
    <location>
        <begin position="20"/>
        <end position="363"/>
    </location>
</feature>
<gene>
    <name evidence="2" type="ORF">KK083_27720</name>
</gene>